<keyword evidence="4 7" id="KW-0819">tRNA processing</keyword>
<name>A0A7X5R0P8_9MICO</name>
<dbReference type="PROSITE" id="PS01277">
    <property type="entry name" value="RIBONUCLEASE_PH"/>
    <property type="match status" value="1"/>
</dbReference>
<dbReference type="EMBL" id="JAAMOX010000001">
    <property type="protein sequence ID" value="NIH53464.1"/>
    <property type="molecule type" value="Genomic_DNA"/>
</dbReference>
<dbReference type="Pfam" id="PF01138">
    <property type="entry name" value="RNase_PH"/>
    <property type="match status" value="1"/>
</dbReference>
<dbReference type="CDD" id="cd11362">
    <property type="entry name" value="RNase_PH_bact"/>
    <property type="match status" value="1"/>
</dbReference>
<dbReference type="InterPro" id="IPR001247">
    <property type="entry name" value="ExoRNase_PH_dom1"/>
</dbReference>
<dbReference type="PANTHER" id="PTHR11953:SF0">
    <property type="entry name" value="EXOSOME COMPLEX COMPONENT RRP41"/>
    <property type="match status" value="1"/>
</dbReference>
<dbReference type="EC" id="2.7.7.56" evidence="7"/>
<evidence type="ECO:0000313" key="10">
    <source>
        <dbReference type="EMBL" id="NIH53464.1"/>
    </source>
</evidence>
<dbReference type="GO" id="GO:0000175">
    <property type="term" value="F:3'-5'-RNA exonuclease activity"/>
    <property type="evidence" value="ECO:0007669"/>
    <property type="project" value="UniProtKB-UniRule"/>
</dbReference>
<dbReference type="GO" id="GO:0008033">
    <property type="term" value="P:tRNA processing"/>
    <property type="evidence" value="ECO:0007669"/>
    <property type="project" value="UniProtKB-UniRule"/>
</dbReference>
<comment type="caution">
    <text evidence="10">The sequence shown here is derived from an EMBL/GenBank/DDBJ whole genome shotgun (WGS) entry which is preliminary data.</text>
</comment>
<feature type="binding site" evidence="7">
    <location>
        <position position="90"/>
    </location>
    <ligand>
        <name>phosphate</name>
        <dbReference type="ChEBI" id="CHEBI:43474"/>
        <note>substrate</note>
    </ligand>
</feature>
<feature type="domain" description="Exoribonuclease phosphorolytic" evidence="9">
    <location>
        <begin position="164"/>
        <end position="229"/>
    </location>
</feature>
<dbReference type="HAMAP" id="MF_00564">
    <property type="entry name" value="RNase_PH"/>
    <property type="match status" value="1"/>
</dbReference>
<evidence type="ECO:0000256" key="3">
    <source>
        <dbReference type="ARBA" id="ARBA00022555"/>
    </source>
</evidence>
<dbReference type="GO" id="GO:0016075">
    <property type="term" value="P:rRNA catabolic process"/>
    <property type="evidence" value="ECO:0007669"/>
    <property type="project" value="UniProtKB-UniRule"/>
</dbReference>
<protein>
    <recommendedName>
        <fullName evidence="7">Ribonuclease PH</fullName>
        <shortName evidence="7">RNase PH</shortName>
        <ecNumber evidence="7">2.7.7.56</ecNumber>
    </recommendedName>
    <alternativeName>
        <fullName evidence="7">tRNA nucleotidyltransferase</fullName>
    </alternativeName>
</protein>
<dbReference type="Gene3D" id="3.30.230.70">
    <property type="entry name" value="GHMP Kinase, N-terminal domain"/>
    <property type="match status" value="1"/>
</dbReference>
<dbReference type="NCBIfam" id="TIGR01966">
    <property type="entry name" value="RNasePH"/>
    <property type="match status" value="1"/>
</dbReference>
<dbReference type="InterPro" id="IPR018336">
    <property type="entry name" value="RNase_PH_CS"/>
</dbReference>
<keyword evidence="7 10" id="KW-0808">Transferase</keyword>
<evidence type="ECO:0000256" key="2">
    <source>
        <dbReference type="ARBA" id="ARBA00022552"/>
    </source>
</evidence>
<dbReference type="InterPro" id="IPR015847">
    <property type="entry name" value="ExoRNase_PH_dom2"/>
</dbReference>
<evidence type="ECO:0000256" key="5">
    <source>
        <dbReference type="ARBA" id="ARBA00022695"/>
    </source>
</evidence>
<dbReference type="InterPro" id="IPR050080">
    <property type="entry name" value="RNase_PH"/>
</dbReference>
<dbReference type="PANTHER" id="PTHR11953">
    <property type="entry name" value="EXOSOME COMPLEX COMPONENT"/>
    <property type="match status" value="1"/>
</dbReference>
<evidence type="ECO:0000256" key="1">
    <source>
        <dbReference type="ARBA" id="ARBA00006678"/>
    </source>
</evidence>
<keyword evidence="3 7" id="KW-0820">tRNA-binding</keyword>
<evidence type="ECO:0000259" key="9">
    <source>
        <dbReference type="Pfam" id="PF03725"/>
    </source>
</evidence>
<dbReference type="FunFam" id="3.30.230.70:FF:000003">
    <property type="entry name" value="Ribonuclease PH"/>
    <property type="match status" value="1"/>
</dbReference>
<comment type="function">
    <text evidence="7">Phosphorolytic 3'-5' exoribonuclease that plays an important role in tRNA 3'-end maturation. Removes nucleotide residues following the 3'-CCA terminus of tRNAs; can also add nucleotides to the ends of RNA molecules by using nucleoside diphosphates as substrates, but this may not be physiologically important. Probably plays a role in initiation of 16S rRNA degradation (leading to ribosome degradation) during starvation.</text>
</comment>
<dbReference type="SUPFAM" id="SSF54211">
    <property type="entry name" value="Ribosomal protein S5 domain 2-like"/>
    <property type="match status" value="1"/>
</dbReference>
<organism evidence="10 11">
    <name type="scientific">Lysinibacter cavernae</name>
    <dbReference type="NCBI Taxonomy" id="1640652"/>
    <lineage>
        <taxon>Bacteria</taxon>
        <taxon>Bacillati</taxon>
        <taxon>Actinomycetota</taxon>
        <taxon>Actinomycetes</taxon>
        <taxon>Micrococcales</taxon>
        <taxon>Microbacteriaceae</taxon>
        <taxon>Lysinibacter</taxon>
    </lineage>
</organism>
<keyword evidence="5 7" id="KW-0548">Nucleotidyltransferase</keyword>
<dbReference type="GO" id="GO:0031125">
    <property type="term" value="P:rRNA 3'-end processing"/>
    <property type="evidence" value="ECO:0007669"/>
    <property type="project" value="UniProtKB-ARBA"/>
</dbReference>
<dbReference type="GO" id="GO:0009022">
    <property type="term" value="F:tRNA nucleotidyltransferase activity"/>
    <property type="evidence" value="ECO:0007669"/>
    <property type="project" value="UniProtKB-UniRule"/>
</dbReference>
<dbReference type="InterPro" id="IPR002381">
    <property type="entry name" value="RNase_PH_bac-type"/>
</dbReference>
<proteinExistence type="inferred from homology"/>
<dbReference type="AlphaFoldDB" id="A0A7X5R0P8"/>
<comment type="subunit">
    <text evidence="7">Homohexameric ring arranged as a trimer of dimers.</text>
</comment>
<dbReference type="GO" id="GO:0000049">
    <property type="term" value="F:tRNA binding"/>
    <property type="evidence" value="ECO:0007669"/>
    <property type="project" value="UniProtKB-UniRule"/>
</dbReference>
<evidence type="ECO:0000259" key="8">
    <source>
        <dbReference type="Pfam" id="PF01138"/>
    </source>
</evidence>
<evidence type="ECO:0000256" key="7">
    <source>
        <dbReference type="HAMAP-Rule" id="MF_00564"/>
    </source>
</evidence>
<dbReference type="RefSeq" id="WP_167149090.1">
    <property type="nucleotide sequence ID" value="NZ_JAAMOX010000001.1"/>
</dbReference>
<reference evidence="10 11" key="1">
    <citation type="submission" date="2020-02" db="EMBL/GenBank/DDBJ databases">
        <title>Sequencing the genomes of 1000 actinobacteria strains.</title>
        <authorList>
            <person name="Klenk H.-P."/>
        </authorList>
    </citation>
    <scope>NUCLEOTIDE SEQUENCE [LARGE SCALE GENOMIC DNA]</scope>
    <source>
        <strain evidence="10 11">DSM 27960</strain>
    </source>
</reference>
<comment type="similarity">
    <text evidence="1 7">Belongs to the RNase PH family.</text>
</comment>
<evidence type="ECO:0000313" key="11">
    <source>
        <dbReference type="Proteomes" id="UP000541033"/>
    </source>
</evidence>
<gene>
    <name evidence="7" type="primary">rph</name>
    <name evidence="10" type="ORF">FHX76_001332</name>
</gene>
<evidence type="ECO:0000256" key="6">
    <source>
        <dbReference type="ARBA" id="ARBA00022884"/>
    </source>
</evidence>
<accession>A0A7X5R0P8</accession>
<feature type="binding site" evidence="7">
    <location>
        <begin position="128"/>
        <end position="130"/>
    </location>
    <ligand>
        <name>phosphate</name>
        <dbReference type="ChEBI" id="CHEBI:43474"/>
        <note>substrate</note>
    </ligand>
</feature>
<comment type="catalytic activity">
    <reaction evidence="7">
        <text>tRNA(n+1) + phosphate = tRNA(n) + a ribonucleoside 5'-diphosphate</text>
        <dbReference type="Rhea" id="RHEA:10628"/>
        <dbReference type="Rhea" id="RHEA-COMP:17343"/>
        <dbReference type="Rhea" id="RHEA-COMP:17344"/>
        <dbReference type="ChEBI" id="CHEBI:43474"/>
        <dbReference type="ChEBI" id="CHEBI:57930"/>
        <dbReference type="ChEBI" id="CHEBI:173114"/>
        <dbReference type="EC" id="2.7.7.56"/>
    </reaction>
</comment>
<dbReference type="InterPro" id="IPR027408">
    <property type="entry name" value="PNPase/RNase_PH_dom_sf"/>
</dbReference>
<dbReference type="SUPFAM" id="SSF55666">
    <property type="entry name" value="Ribonuclease PH domain 2-like"/>
    <property type="match status" value="1"/>
</dbReference>
<dbReference type="InterPro" id="IPR036345">
    <property type="entry name" value="ExoRNase_PH_dom2_sf"/>
</dbReference>
<dbReference type="Proteomes" id="UP000541033">
    <property type="component" value="Unassembled WGS sequence"/>
</dbReference>
<dbReference type="InterPro" id="IPR020568">
    <property type="entry name" value="Ribosomal_Su5_D2-typ_SF"/>
</dbReference>
<keyword evidence="11" id="KW-1185">Reference proteome</keyword>
<evidence type="ECO:0000256" key="4">
    <source>
        <dbReference type="ARBA" id="ARBA00022694"/>
    </source>
</evidence>
<keyword evidence="6" id="KW-0694">RNA-binding</keyword>
<feature type="domain" description="Exoribonuclease phosphorolytic" evidence="8">
    <location>
        <begin position="15"/>
        <end position="144"/>
    </location>
</feature>
<dbReference type="Pfam" id="PF03725">
    <property type="entry name" value="RNase_PH_C"/>
    <property type="match status" value="1"/>
</dbReference>
<keyword evidence="2 7" id="KW-0698">rRNA processing</keyword>
<sequence length="248" mass="26499">MSDTIRPDGRTAPDLRTVTIERGWSEQAEGSALISFGRTRVLCTASFTNGVPRWMAGQGKGWVTAEYSMLPRSTNERMGRESVKGKIGGRTHEISRLIGRSLRAVVDMKALGENTLVIDCDVLQADGGTRTAAITGAYVALADAIEWGRAQGFIAKKATPLIDSVAAVSVGIVDGEPRLDLEYREDSRAETDMNVVVTGRGLFVEVQGTAEGAPFDRRELGELLDLAVAGAAELTELQTAAFAAELAK</sequence>